<keyword evidence="1" id="KW-1133">Transmembrane helix</keyword>
<feature type="transmembrane region" description="Helical" evidence="1">
    <location>
        <begin position="38"/>
        <end position="55"/>
    </location>
</feature>
<evidence type="ECO:0000313" key="3">
    <source>
        <dbReference type="Proteomes" id="UP000092495"/>
    </source>
</evidence>
<keyword evidence="3" id="KW-1185">Reference proteome</keyword>
<feature type="transmembrane region" description="Helical" evidence="1">
    <location>
        <begin position="67"/>
        <end position="87"/>
    </location>
</feature>
<evidence type="ECO:0000313" key="2">
    <source>
        <dbReference type="EMBL" id="ANU22527.1"/>
    </source>
</evidence>
<keyword evidence="1" id="KW-0812">Transmembrane</keyword>
<dbReference type="STRING" id="414778.BCM40_03790"/>
<gene>
    <name evidence="2" type="ORF">BCM40_03790</name>
</gene>
<evidence type="ECO:0008006" key="4">
    <source>
        <dbReference type="Google" id="ProtNLM"/>
    </source>
</evidence>
<dbReference type="AlphaFoldDB" id="A0A1C7EGL8"/>
<organism evidence="2 3">
    <name type="scientific">Planococcus donghaensis</name>
    <dbReference type="NCBI Taxonomy" id="414778"/>
    <lineage>
        <taxon>Bacteria</taxon>
        <taxon>Bacillati</taxon>
        <taxon>Bacillota</taxon>
        <taxon>Bacilli</taxon>
        <taxon>Bacillales</taxon>
        <taxon>Caryophanaceae</taxon>
        <taxon>Planococcus</taxon>
    </lineage>
</organism>
<sequence length="255" mass="30060">MLTTAFIVFVWLLFIGLVVYITWNWIEEVSNNVMIHIRKTWFGIYILGALIYWSTDPISIFRDWNNYLIVAIIFFAVDAFIFLGLYLKKAGDYELETLPKDLTKLSDKLTDYRQKVTSIHEILLGEAIIGYYTNEESYFENLKKAIQLYANSEKLTVEFLYYSNLEDREIVEKRYNKYDFLEIDAHLQAKETYYSKDTKLVLFPVEFQDKLLIIEIRSIKAVNEVDVLLIDVLLNMYVLGTELDEGGEQDEEYFG</sequence>
<dbReference type="OrthoDB" id="2447993at2"/>
<dbReference type="KEGG" id="pdg:BCM40_03790"/>
<dbReference type="GO" id="GO:0016020">
    <property type="term" value="C:membrane"/>
    <property type="evidence" value="ECO:0007669"/>
    <property type="project" value="InterPro"/>
</dbReference>
<dbReference type="Proteomes" id="UP000092495">
    <property type="component" value="Chromosome"/>
</dbReference>
<reference evidence="2" key="1">
    <citation type="submission" date="2016-10" db="EMBL/GenBank/DDBJ databases">
        <authorList>
            <person name="See-Too W.S."/>
        </authorList>
    </citation>
    <scope>NUCLEOTIDE SEQUENCE</scope>
    <source>
        <strain evidence="2">DSM 22276</strain>
    </source>
</reference>
<keyword evidence="1" id="KW-0472">Membrane</keyword>
<dbReference type="Pfam" id="PF14171">
    <property type="entry name" value="SpoIISA_toxin"/>
    <property type="match status" value="1"/>
</dbReference>
<accession>A0A1C7EGL8</accession>
<feature type="transmembrane region" description="Helical" evidence="1">
    <location>
        <begin position="6"/>
        <end position="26"/>
    </location>
</feature>
<dbReference type="InterPro" id="IPR025940">
    <property type="entry name" value="SpoIISA_toxin"/>
</dbReference>
<name>A0A1C7EGL8_9BACL</name>
<protein>
    <recommendedName>
        <fullName evidence="4">Stage II sporulation protein SA</fullName>
    </recommendedName>
</protein>
<proteinExistence type="predicted"/>
<evidence type="ECO:0000256" key="1">
    <source>
        <dbReference type="SAM" id="Phobius"/>
    </source>
</evidence>
<dbReference type="EMBL" id="CP016543">
    <property type="protein sequence ID" value="ANU22527.1"/>
    <property type="molecule type" value="Genomic_DNA"/>
</dbReference>
<dbReference type="Gene3D" id="3.30.70.2720">
    <property type="match status" value="1"/>
</dbReference>
<dbReference type="RefSeq" id="WP_065525632.1">
    <property type="nucleotide sequence ID" value="NZ_CP016543.2"/>
</dbReference>